<dbReference type="AlphaFoldDB" id="A0A6J8B234"/>
<proteinExistence type="predicted"/>
<evidence type="ECO:0000313" key="6">
    <source>
        <dbReference type="EMBL" id="CAC5377872.1"/>
    </source>
</evidence>
<comment type="subcellular location">
    <subcellularLocation>
        <location evidence="1">Cytoplasm</location>
    </subcellularLocation>
</comment>
<evidence type="ECO:0000256" key="4">
    <source>
        <dbReference type="ARBA" id="ARBA00023157"/>
    </source>
</evidence>
<evidence type="ECO:0000259" key="5">
    <source>
        <dbReference type="PROSITE" id="PS50835"/>
    </source>
</evidence>
<evidence type="ECO:0000256" key="1">
    <source>
        <dbReference type="ARBA" id="ARBA00004496"/>
    </source>
</evidence>
<dbReference type="OrthoDB" id="6141271at2759"/>
<name>A0A6J8B234_MYTCO</name>
<dbReference type="SMART" id="SM00409">
    <property type="entry name" value="IG"/>
    <property type="match status" value="7"/>
</dbReference>
<organism evidence="6 7">
    <name type="scientific">Mytilus coruscus</name>
    <name type="common">Sea mussel</name>
    <dbReference type="NCBI Taxonomy" id="42192"/>
    <lineage>
        <taxon>Eukaryota</taxon>
        <taxon>Metazoa</taxon>
        <taxon>Spiralia</taxon>
        <taxon>Lophotrochozoa</taxon>
        <taxon>Mollusca</taxon>
        <taxon>Bivalvia</taxon>
        <taxon>Autobranchia</taxon>
        <taxon>Pteriomorphia</taxon>
        <taxon>Mytilida</taxon>
        <taxon>Mytiloidea</taxon>
        <taxon>Mytilidae</taxon>
        <taxon>Mytilinae</taxon>
        <taxon>Mytilus</taxon>
    </lineage>
</organism>
<evidence type="ECO:0000256" key="3">
    <source>
        <dbReference type="ARBA" id="ARBA00022553"/>
    </source>
</evidence>
<sequence>MLFRFLLLVQVCAAFPLKCPEPAQWSFRARSHCPDPSKYFCLKNDLINGYSENCTVSDFLKSGRKHVIRGGLDADICSTERYQPSSINFYTNVSTNCIFLKSACNEEGQVVNDNRNRNTDTTCRCDYTNGYNFLVKPRNPCFCIPSEEDCSCYLKTCLDSTFKLSPAHFISLPADNKTIIEGQSVFLEYKLLINRFAITYKRRNLSLREANHISITDAGHLKILMIKHIALTDEGNYCMEAEGIKSKSTKLIVKPLFKRPLKVSRSVEGSHTVFECETEKEDNDVEWFKDNVKMTDNTEKLETEEGYIYKFTIKKTHVKDSGTYRIQKNGIHSEVILEVKALFKRPLKVSRSVEGSHTIFECETEKEDNDVEWFKDNVKMTDNTEKLETEEGYIYKFTIKKTHVKDSGTYRIQKNGIHSEVILEVKALFKRPLKVSRSVEGSHTVFECETDKEDNDVEWFKDNVKMTDNTEKLETEEGYIYKFTIKKTHVKDSGTYRIQKNGIHSEVILEVKALFKRPLIFSRSVEGSHTIFECETEKEDNNVEWFKDNVKMTDNTEKLETEEGYIYKFTIKKTHVKDSGTYRIQKNGIHSEVILEVKVLFKRPLKDVNSVEGSHTIFECETEKENGAVEWFKDDVKMTVHPEKLETEQGYIYKMTINHTRVEDSGTYRIEKNGICSEAGLGVKEKESGVVEWYKGEVTIADNTEQMEAPDGYIYKMTIKHTGVEHSGQYRIIKNCICSEASLEVQALFKRPLKNITIIEGLDMQFDCETEEHNSSVEWYKDDVLIMMNTANIKKETFPGNIHTLTISPARLQDSGRFRIEKNGISSEAVLDVKGNKVNCLSLQNKEKEKREK</sequence>
<keyword evidence="2" id="KW-0963">Cytoplasm</keyword>
<dbReference type="InterPro" id="IPR013783">
    <property type="entry name" value="Ig-like_fold"/>
</dbReference>
<keyword evidence="3" id="KW-0597">Phosphoprotein</keyword>
<feature type="domain" description="Ig-like" evidence="5">
    <location>
        <begin position="526"/>
        <end position="582"/>
    </location>
</feature>
<dbReference type="InterPro" id="IPR036179">
    <property type="entry name" value="Ig-like_dom_sf"/>
</dbReference>
<gene>
    <name evidence="6" type="ORF">MCOR_14133</name>
</gene>
<feature type="domain" description="Ig-like" evidence="5">
    <location>
        <begin position="746"/>
        <end position="818"/>
    </location>
</feature>
<dbReference type="InterPro" id="IPR013098">
    <property type="entry name" value="Ig_I-set"/>
</dbReference>
<dbReference type="Gene3D" id="2.60.40.10">
    <property type="entry name" value="Immunoglobulins"/>
    <property type="match status" value="7"/>
</dbReference>
<dbReference type="SUPFAM" id="SSF48726">
    <property type="entry name" value="Immunoglobulin"/>
    <property type="match status" value="7"/>
</dbReference>
<dbReference type="CDD" id="cd00096">
    <property type="entry name" value="Ig"/>
    <property type="match status" value="5"/>
</dbReference>
<keyword evidence="4" id="KW-1015">Disulfide bond</keyword>
<dbReference type="Pfam" id="PF07679">
    <property type="entry name" value="I-set"/>
    <property type="match status" value="6"/>
</dbReference>
<dbReference type="Proteomes" id="UP000507470">
    <property type="component" value="Unassembled WGS sequence"/>
</dbReference>
<accession>A0A6J8B234</accession>
<reference evidence="6 7" key="1">
    <citation type="submission" date="2020-06" db="EMBL/GenBank/DDBJ databases">
        <authorList>
            <person name="Li R."/>
            <person name="Bekaert M."/>
        </authorList>
    </citation>
    <scope>NUCLEOTIDE SEQUENCE [LARGE SCALE GENOMIC DNA]</scope>
    <source>
        <strain evidence="7">wild</strain>
    </source>
</reference>
<dbReference type="InterPro" id="IPR007110">
    <property type="entry name" value="Ig-like_dom"/>
</dbReference>
<dbReference type="InterPro" id="IPR003599">
    <property type="entry name" value="Ig_sub"/>
</dbReference>
<keyword evidence="7" id="KW-1185">Reference proteome</keyword>
<feature type="domain" description="Ig-like" evidence="5">
    <location>
        <begin position="440"/>
        <end position="496"/>
    </location>
</feature>
<dbReference type="PANTHER" id="PTHR35971:SF5">
    <property type="entry name" value="OBSCURIN LIKE CYTOSKELETAL ADAPTOR 1"/>
    <property type="match status" value="1"/>
</dbReference>
<evidence type="ECO:0000313" key="7">
    <source>
        <dbReference type="Proteomes" id="UP000507470"/>
    </source>
</evidence>
<feature type="domain" description="Ig-like" evidence="5">
    <location>
        <begin position="255"/>
        <end position="324"/>
    </location>
</feature>
<dbReference type="SMART" id="SM00408">
    <property type="entry name" value="IGc2"/>
    <property type="match status" value="6"/>
</dbReference>
<protein>
    <recommendedName>
        <fullName evidence="5">Ig-like domain-containing protein</fullName>
    </recommendedName>
</protein>
<dbReference type="InterPro" id="IPR052385">
    <property type="entry name" value="Obscurin/Obscurin-like_Reg"/>
</dbReference>
<dbReference type="PROSITE" id="PS50835">
    <property type="entry name" value="IG_LIKE"/>
    <property type="match status" value="4"/>
</dbReference>
<dbReference type="EMBL" id="CACVKT020002401">
    <property type="protein sequence ID" value="CAC5377872.1"/>
    <property type="molecule type" value="Genomic_DNA"/>
</dbReference>
<dbReference type="PANTHER" id="PTHR35971">
    <property type="entry name" value="SI:DKEY-31G6.6"/>
    <property type="match status" value="1"/>
</dbReference>
<dbReference type="InterPro" id="IPR003598">
    <property type="entry name" value="Ig_sub2"/>
</dbReference>
<evidence type="ECO:0000256" key="2">
    <source>
        <dbReference type="ARBA" id="ARBA00022490"/>
    </source>
</evidence>
<dbReference type="GO" id="GO:0005737">
    <property type="term" value="C:cytoplasm"/>
    <property type="evidence" value="ECO:0007669"/>
    <property type="project" value="UniProtKB-SubCell"/>
</dbReference>